<dbReference type="InterPro" id="IPR026838">
    <property type="entry name" value="YheC/D"/>
</dbReference>
<dbReference type="Pfam" id="PF14398">
    <property type="entry name" value="ATPgrasp_YheCD"/>
    <property type="match status" value="1"/>
</dbReference>
<dbReference type="SUPFAM" id="SSF56059">
    <property type="entry name" value="Glutathione synthetase ATP-binding domain-like"/>
    <property type="match status" value="1"/>
</dbReference>
<proteinExistence type="predicted"/>
<dbReference type="Gene3D" id="3.30.470.20">
    <property type="entry name" value="ATP-grasp fold, B domain"/>
    <property type="match status" value="1"/>
</dbReference>
<keyword evidence="2" id="KW-1185">Reference proteome</keyword>
<dbReference type="PANTHER" id="PTHR21621:SF0">
    <property type="entry name" value="BETA-CITRYLGLUTAMATE SYNTHASE B-RELATED"/>
    <property type="match status" value="1"/>
</dbReference>
<organism evidence="1 2">
    <name type="scientific">Paenibacillus agilis</name>
    <dbReference type="NCBI Taxonomy" id="3020863"/>
    <lineage>
        <taxon>Bacteria</taxon>
        <taxon>Bacillati</taxon>
        <taxon>Bacillota</taxon>
        <taxon>Bacilli</taxon>
        <taxon>Bacillales</taxon>
        <taxon>Paenibacillaceae</taxon>
        <taxon>Paenibacillus</taxon>
    </lineage>
</organism>
<dbReference type="GO" id="GO:0005737">
    <property type="term" value="C:cytoplasm"/>
    <property type="evidence" value="ECO:0007669"/>
    <property type="project" value="TreeGrafter"/>
</dbReference>
<gene>
    <name evidence="1" type="ORF">FPZ44_21765</name>
</gene>
<dbReference type="Proteomes" id="UP000318102">
    <property type="component" value="Unassembled WGS sequence"/>
</dbReference>
<evidence type="ECO:0000313" key="1">
    <source>
        <dbReference type="EMBL" id="TVX87122.1"/>
    </source>
</evidence>
<name>A0A559IHH4_9BACL</name>
<accession>A0A559IHH4</accession>
<dbReference type="PANTHER" id="PTHR21621">
    <property type="entry name" value="RIBOSOMAL PROTEIN S6 MODIFICATION PROTEIN"/>
    <property type="match status" value="1"/>
</dbReference>
<dbReference type="RefSeq" id="WP_144993900.1">
    <property type="nucleotide sequence ID" value="NZ_VNJK01000004.1"/>
</dbReference>
<dbReference type="OrthoDB" id="7869153at2"/>
<dbReference type="AlphaFoldDB" id="A0A559IHH4"/>
<comment type="caution">
    <text evidence="1">The sequence shown here is derived from an EMBL/GenBank/DDBJ whole genome shotgun (WGS) entry which is preliminary data.</text>
</comment>
<dbReference type="GO" id="GO:0016879">
    <property type="term" value="F:ligase activity, forming carbon-nitrogen bonds"/>
    <property type="evidence" value="ECO:0007669"/>
    <property type="project" value="TreeGrafter"/>
</dbReference>
<evidence type="ECO:0000313" key="2">
    <source>
        <dbReference type="Proteomes" id="UP000318102"/>
    </source>
</evidence>
<protein>
    <submittedName>
        <fullName evidence="1">YheC/YheD family protein</fullName>
    </submittedName>
</protein>
<dbReference type="EMBL" id="VNJK01000004">
    <property type="protein sequence ID" value="TVX87122.1"/>
    <property type="molecule type" value="Genomic_DNA"/>
</dbReference>
<reference evidence="1 2" key="1">
    <citation type="submission" date="2019-07" db="EMBL/GenBank/DDBJ databases">
        <authorList>
            <person name="Kim J."/>
        </authorList>
    </citation>
    <scope>NUCLEOTIDE SEQUENCE [LARGE SCALE GENOMIC DNA]</scope>
    <source>
        <strain evidence="1 2">N4</strain>
    </source>
</reference>
<sequence length="220" mass="24557">MEGTQVASKWVKTEALLSDARVASHIPLTRMYSPEQLQRMLNEFGFVVIKPVIGGGGYGVIKVTKTHSSYSFTSLSSTLTFSSFQALIRALAKAKKKRKYLIQQGIHLATISGRPIDYRVKVIKKDGIWVFRAIVGRLAKDGLFVTNLSKGGKQLTSSEALSLSLSEDVVDTKREEMKQLTRICTEIMEERFPGVGRLGFDYGIDQEGIIWILEVNTKPR</sequence>